<comment type="caution">
    <text evidence="2">The sequence shown here is derived from an EMBL/GenBank/DDBJ whole genome shotgun (WGS) entry which is preliminary data.</text>
</comment>
<dbReference type="OrthoDB" id="3321at2157"/>
<dbReference type="EMBL" id="LIST01000002">
    <property type="protein sequence ID" value="KOX96998.1"/>
    <property type="molecule type" value="Genomic_DNA"/>
</dbReference>
<dbReference type="InterPro" id="IPR044992">
    <property type="entry name" value="ChyE-like"/>
</dbReference>
<dbReference type="GO" id="GO:0005829">
    <property type="term" value="C:cytosol"/>
    <property type="evidence" value="ECO:0007669"/>
    <property type="project" value="TreeGrafter"/>
</dbReference>
<accession>A0A0M9ARR6</accession>
<organism evidence="2 3">
    <name type="scientific">Halorubrum tropicale</name>
    <dbReference type="NCBI Taxonomy" id="1765655"/>
    <lineage>
        <taxon>Archaea</taxon>
        <taxon>Methanobacteriati</taxon>
        <taxon>Methanobacteriota</taxon>
        <taxon>Stenosarchaea group</taxon>
        <taxon>Halobacteria</taxon>
        <taxon>Halobacteriales</taxon>
        <taxon>Haloferacaceae</taxon>
        <taxon>Halorubrum</taxon>
    </lineage>
</organism>
<dbReference type="Proteomes" id="UP000037747">
    <property type="component" value="Unassembled WGS sequence"/>
</dbReference>
<gene>
    <name evidence="2" type="ORF">AMR74_06120</name>
</gene>
<dbReference type="RefSeq" id="WP_053771175.1">
    <property type="nucleotide sequence ID" value="NZ_LIST01000002.1"/>
</dbReference>
<reference evidence="2 3" key="1">
    <citation type="submission" date="2015-08" db="EMBL/GenBank/DDBJ databases">
        <title>Genomes of Isolates from Cabo Rojo, PR.</title>
        <authorList>
            <person name="Sanchez-Nieves R.L."/>
            <person name="Montalvo-Rodriguez R."/>
        </authorList>
    </citation>
    <scope>NUCLEOTIDE SEQUENCE [LARGE SCALE GENOMIC DNA]</scope>
    <source>
        <strain evidence="2 3">5</strain>
    </source>
</reference>
<dbReference type="Gene3D" id="3.40.50.880">
    <property type="match status" value="1"/>
</dbReference>
<dbReference type="InterPro" id="IPR029062">
    <property type="entry name" value="Class_I_gatase-like"/>
</dbReference>
<sequence>MILVLNNAVDGGYMADEIAHFLPDARVYEYPHEDGDPSLDGVDGVVIGGSEVGVYDEPDQPWITAQKRFARRLVEEGVPTLGICFGHQILNAALGGEVVDSGTSRLRLCDADLDADEPLFDGVEPTVPVLHSDVVTELGDGMDVIGRADYYEYFATRHRDRPVWSVQYHPEFTPRIVDEYDGWEATDRSFEDVTATRTLANFAALADSSAGDS</sequence>
<dbReference type="CDD" id="cd01741">
    <property type="entry name" value="GATase1_1"/>
    <property type="match status" value="1"/>
</dbReference>
<dbReference type="PATRIC" id="fig|1705389.3.peg.3194"/>
<dbReference type="AlphaFoldDB" id="A0A0M9ARR6"/>
<dbReference type="Pfam" id="PF00117">
    <property type="entry name" value="GATase"/>
    <property type="match status" value="1"/>
</dbReference>
<dbReference type="STRING" id="1765655.AMR74_06120"/>
<dbReference type="PROSITE" id="PS51273">
    <property type="entry name" value="GATASE_TYPE_1"/>
    <property type="match status" value="1"/>
</dbReference>
<evidence type="ECO:0000259" key="1">
    <source>
        <dbReference type="Pfam" id="PF00117"/>
    </source>
</evidence>
<dbReference type="InterPro" id="IPR017926">
    <property type="entry name" value="GATASE"/>
</dbReference>
<evidence type="ECO:0000313" key="2">
    <source>
        <dbReference type="EMBL" id="KOX96998.1"/>
    </source>
</evidence>
<dbReference type="SUPFAM" id="SSF52317">
    <property type="entry name" value="Class I glutamine amidotransferase-like"/>
    <property type="match status" value="1"/>
</dbReference>
<protein>
    <submittedName>
        <fullName evidence="2">GMP synthase</fullName>
    </submittedName>
</protein>
<name>A0A0M9ARR6_9EURY</name>
<feature type="domain" description="Glutamine amidotransferase" evidence="1">
    <location>
        <begin position="38"/>
        <end position="175"/>
    </location>
</feature>
<evidence type="ECO:0000313" key="3">
    <source>
        <dbReference type="Proteomes" id="UP000037747"/>
    </source>
</evidence>
<keyword evidence="3" id="KW-1185">Reference proteome</keyword>
<dbReference type="PANTHER" id="PTHR42695">
    <property type="entry name" value="GLUTAMINE AMIDOTRANSFERASE YLR126C-RELATED"/>
    <property type="match status" value="1"/>
</dbReference>
<dbReference type="PANTHER" id="PTHR42695:SF5">
    <property type="entry name" value="GLUTAMINE AMIDOTRANSFERASE YLR126C-RELATED"/>
    <property type="match status" value="1"/>
</dbReference>
<proteinExistence type="predicted"/>